<feature type="compositionally biased region" description="Basic and acidic residues" evidence="1">
    <location>
        <begin position="428"/>
        <end position="446"/>
    </location>
</feature>
<dbReference type="Proteomes" id="UP000305948">
    <property type="component" value="Unassembled WGS sequence"/>
</dbReference>
<dbReference type="EMBL" id="ML213510">
    <property type="protein sequence ID" value="TFK52048.1"/>
    <property type="molecule type" value="Genomic_DNA"/>
</dbReference>
<feature type="compositionally biased region" description="Polar residues" evidence="1">
    <location>
        <begin position="265"/>
        <end position="276"/>
    </location>
</feature>
<sequence length="446" mass="49459">MNASRVCLHSVLALCCLAIVWLTNFSRILLLAALVVIPLTLRFEMVFNFTFSLAVPGIPNPFSAIQRQASPPALSRPDMPRALSRKDVGPRQRQLPSPAASDPSLPLNRKRGWVPALAEPSQAPADQSSTSGYLGTPEKYRDMAQSKGDEAEVEGMVEELAPTKRRRTLAGSIVSTALSAALIGTAVGLTVYRLWRDRGREPEQLPPPPPYQERDWVPVPPPKSAEATSVEAAAPTPHSPRRPRHAASRRAAGRRRRTPHRTRIQHVSTRSSSPSWQPELDSRFDFTLHEEPQAEPVAESEVDVDAEMDWIGGKISQLIQEGKKALGKEVVVMSDAQEDEEDDGNGDWEEEAGPSTASRRDSMRRSKRPRGIHPPAYFSGSASTSSSPRANQFERGRSRDMSSMSARGVSMESERSHFQEDSNAWESPELRESMQRAREMYLSRRS</sequence>
<dbReference type="AlphaFoldDB" id="A0A5C3N7N1"/>
<name>A0A5C3N7N1_9AGAM</name>
<feature type="compositionally biased region" description="Low complexity" evidence="1">
    <location>
        <begin position="95"/>
        <end position="107"/>
    </location>
</feature>
<dbReference type="OrthoDB" id="2507743at2759"/>
<protein>
    <submittedName>
        <fullName evidence="2">Uncharacterized protein</fullName>
    </submittedName>
</protein>
<proteinExistence type="predicted"/>
<evidence type="ECO:0000256" key="1">
    <source>
        <dbReference type="SAM" id="MobiDB-lite"/>
    </source>
</evidence>
<feature type="compositionally biased region" description="Polar residues" evidence="1">
    <location>
        <begin position="124"/>
        <end position="133"/>
    </location>
</feature>
<dbReference type="STRING" id="5364.A0A5C3N7N1"/>
<feature type="region of interest" description="Disordered" evidence="1">
    <location>
        <begin position="69"/>
        <end position="154"/>
    </location>
</feature>
<feature type="region of interest" description="Disordered" evidence="1">
    <location>
        <begin position="330"/>
        <end position="446"/>
    </location>
</feature>
<evidence type="ECO:0000313" key="3">
    <source>
        <dbReference type="Proteomes" id="UP000305948"/>
    </source>
</evidence>
<feature type="compositionally biased region" description="Acidic residues" evidence="1">
    <location>
        <begin position="336"/>
        <end position="352"/>
    </location>
</feature>
<accession>A0A5C3N7N1</accession>
<feature type="compositionally biased region" description="Basic residues" evidence="1">
    <location>
        <begin position="239"/>
        <end position="264"/>
    </location>
</feature>
<keyword evidence="3" id="KW-1185">Reference proteome</keyword>
<feature type="compositionally biased region" description="Basic and acidic residues" evidence="1">
    <location>
        <begin position="138"/>
        <end position="150"/>
    </location>
</feature>
<organism evidence="2 3">
    <name type="scientific">Heliocybe sulcata</name>
    <dbReference type="NCBI Taxonomy" id="5364"/>
    <lineage>
        <taxon>Eukaryota</taxon>
        <taxon>Fungi</taxon>
        <taxon>Dikarya</taxon>
        <taxon>Basidiomycota</taxon>
        <taxon>Agaricomycotina</taxon>
        <taxon>Agaricomycetes</taxon>
        <taxon>Gloeophyllales</taxon>
        <taxon>Gloeophyllaceae</taxon>
        <taxon>Heliocybe</taxon>
    </lineage>
</organism>
<gene>
    <name evidence="2" type="ORF">OE88DRAFT_1658820</name>
</gene>
<reference evidence="2 3" key="1">
    <citation type="journal article" date="2019" name="Nat. Ecol. Evol.">
        <title>Megaphylogeny resolves global patterns of mushroom evolution.</title>
        <authorList>
            <person name="Varga T."/>
            <person name="Krizsan K."/>
            <person name="Foldi C."/>
            <person name="Dima B."/>
            <person name="Sanchez-Garcia M."/>
            <person name="Sanchez-Ramirez S."/>
            <person name="Szollosi G.J."/>
            <person name="Szarkandi J.G."/>
            <person name="Papp V."/>
            <person name="Albert L."/>
            <person name="Andreopoulos W."/>
            <person name="Angelini C."/>
            <person name="Antonin V."/>
            <person name="Barry K.W."/>
            <person name="Bougher N.L."/>
            <person name="Buchanan P."/>
            <person name="Buyck B."/>
            <person name="Bense V."/>
            <person name="Catcheside P."/>
            <person name="Chovatia M."/>
            <person name="Cooper J."/>
            <person name="Damon W."/>
            <person name="Desjardin D."/>
            <person name="Finy P."/>
            <person name="Geml J."/>
            <person name="Haridas S."/>
            <person name="Hughes K."/>
            <person name="Justo A."/>
            <person name="Karasinski D."/>
            <person name="Kautmanova I."/>
            <person name="Kiss B."/>
            <person name="Kocsube S."/>
            <person name="Kotiranta H."/>
            <person name="LaButti K.M."/>
            <person name="Lechner B.E."/>
            <person name="Liimatainen K."/>
            <person name="Lipzen A."/>
            <person name="Lukacs Z."/>
            <person name="Mihaltcheva S."/>
            <person name="Morgado L.N."/>
            <person name="Niskanen T."/>
            <person name="Noordeloos M.E."/>
            <person name="Ohm R.A."/>
            <person name="Ortiz-Santana B."/>
            <person name="Ovrebo C."/>
            <person name="Racz N."/>
            <person name="Riley R."/>
            <person name="Savchenko A."/>
            <person name="Shiryaev A."/>
            <person name="Soop K."/>
            <person name="Spirin V."/>
            <person name="Szebenyi C."/>
            <person name="Tomsovsky M."/>
            <person name="Tulloss R.E."/>
            <person name="Uehling J."/>
            <person name="Grigoriev I.V."/>
            <person name="Vagvolgyi C."/>
            <person name="Papp T."/>
            <person name="Martin F.M."/>
            <person name="Miettinen O."/>
            <person name="Hibbett D.S."/>
            <person name="Nagy L.G."/>
        </authorList>
    </citation>
    <scope>NUCLEOTIDE SEQUENCE [LARGE SCALE GENOMIC DNA]</scope>
    <source>
        <strain evidence="2 3">OMC1185</strain>
    </source>
</reference>
<feature type="region of interest" description="Disordered" evidence="1">
    <location>
        <begin position="200"/>
        <end position="279"/>
    </location>
</feature>
<evidence type="ECO:0000313" key="2">
    <source>
        <dbReference type="EMBL" id="TFK52048.1"/>
    </source>
</evidence>